<feature type="domain" description="Glycosyl transferase family 1" evidence="1">
    <location>
        <begin position="218"/>
        <end position="377"/>
    </location>
</feature>
<evidence type="ECO:0000313" key="3">
    <source>
        <dbReference type="EMBL" id="CRH08066.1"/>
    </source>
</evidence>
<dbReference type="Gene3D" id="3.40.50.2000">
    <property type="entry name" value="Glycogen Phosphorylase B"/>
    <property type="match status" value="2"/>
</dbReference>
<sequence length="406" mass="44537">MQTLTFSTLFPNPQMPTHGIFVARRLGQLLGSGQLSSQIVAPVPWFPFKHPRFGHYGRFAQVPRQSLFAGGPVYHPRYPLLPKVGMSSAPLSLAIACYPLVKRLVAEQNIQLIDAHYMYPDGVAATLLGKWLGLPVVITSRGTDINLIPQHTIPRRWIQWAAGQAAGLVTVCAALKESLVALGVAPERISVLRNGVDLDFFHPAPSHDDRQLLRQTLKLNRHTLLSVGHLIPRKGHEIVVQALHQLQQHNALPETELIICGDGPEKGALESLIDQQGLKERVRMTGALPPEQLRDYYRAADGLVLASSREGWANVLLEAMACGTPVIASDVWGTPEVVQNATAGQLFSPRTPQALVDALIALHQERPSREETRRYAEGFSWQATTDGQLALFQSILNATDPTGRAP</sequence>
<dbReference type="CDD" id="cd03798">
    <property type="entry name" value="GT4_WlbH-like"/>
    <property type="match status" value="1"/>
</dbReference>
<dbReference type="AlphaFoldDB" id="A0A1S7LQL2"/>
<dbReference type="InterPro" id="IPR050194">
    <property type="entry name" value="Glycosyltransferase_grp1"/>
</dbReference>
<feature type="domain" description="Glycosyltransferase subfamily 4-like N-terminal" evidence="2">
    <location>
        <begin position="86"/>
        <end position="199"/>
    </location>
</feature>
<dbReference type="Pfam" id="PF13439">
    <property type="entry name" value="Glyco_transf_4"/>
    <property type="match status" value="1"/>
</dbReference>
<evidence type="ECO:0000259" key="1">
    <source>
        <dbReference type="Pfam" id="PF00534"/>
    </source>
</evidence>
<proteinExistence type="predicted"/>
<organism evidence="3">
    <name type="scientific">Magnetococcus massalia (strain MO-1)</name>
    <dbReference type="NCBI Taxonomy" id="451514"/>
    <lineage>
        <taxon>Bacteria</taxon>
        <taxon>Pseudomonadati</taxon>
        <taxon>Pseudomonadota</taxon>
        <taxon>Magnetococcia</taxon>
        <taxon>Magnetococcales</taxon>
        <taxon>Magnetococcaceae</taxon>
        <taxon>Magnetococcus</taxon>
    </lineage>
</organism>
<name>A0A1S7LQL2_MAGMO</name>
<gene>
    <name evidence="3" type="ORF">MAGMO_3938</name>
</gene>
<dbReference type="PANTHER" id="PTHR45947:SF15">
    <property type="entry name" value="TEICHURONIC ACID BIOSYNTHESIS GLYCOSYLTRANSFERASE TUAC-RELATED"/>
    <property type="match status" value="1"/>
</dbReference>
<dbReference type="SUPFAM" id="SSF53756">
    <property type="entry name" value="UDP-Glycosyltransferase/glycogen phosphorylase"/>
    <property type="match status" value="1"/>
</dbReference>
<dbReference type="EMBL" id="LO017727">
    <property type="protein sequence ID" value="CRH08066.1"/>
    <property type="molecule type" value="Genomic_DNA"/>
</dbReference>
<reference evidence="3" key="1">
    <citation type="submission" date="2015-04" db="EMBL/GenBank/DDBJ databases">
        <authorList>
            <person name="Syromyatnikov M.Y."/>
            <person name="Popov V.N."/>
        </authorList>
    </citation>
    <scope>NUCLEOTIDE SEQUENCE</scope>
    <source>
        <strain evidence="3">MO-1</strain>
    </source>
</reference>
<dbReference type="InterPro" id="IPR028098">
    <property type="entry name" value="Glyco_trans_4-like_N"/>
</dbReference>
<dbReference type="Pfam" id="PF00534">
    <property type="entry name" value="Glycos_transf_1"/>
    <property type="match status" value="1"/>
</dbReference>
<evidence type="ECO:0000259" key="2">
    <source>
        <dbReference type="Pfam" id="PF13439"/>
    </source>
</evidence>
<protein>
    <submittedName>
        <fullName evidence="3">Putative GT4</fullName>
    </submittedName>
</protein>
<accession>A0A1S7LQL2</accession>
<dbReference type="PANTHER" id="PTHR45947">
    <property type="entry name" value="SULFOQUINOVOSYL TRANSFERASE SQD2"/>
    <property type="match status" value="1"/>
</dbReference>
<dbReference type="InterPro" id="IPR001296">
    <property type="entry name" value="Glyco_trans_1"/>
</dbReference>
<dbReference type="GO" id="GO:0016757">
    <property type="term" value="F:glycosyltransferase activity"/>
    <property type="evidence" value="ECO:0007669"/>
    <property type="project" value="InterPro"/>
</dbReference>